<dbReference type="AlphaFoldDB" id="A0A392V720"/>
<feature type="non-terminal residue" evidence="1">
    <location>
        <position position="1"/>
    </location>
</feature>
<organism evidence="1 2">
    <name type="scientific">Trifolium medium</name>
    <dbReference type="NCBI Taxonomy" id="97028"/>
    <lineage>
        <taxon>Eukaryota</taxon>
        <taxon>Viridiplantae</taxon>
        <taxon>Streptophyta</taxon>
        <taxon>Embryophyta</taxon>
        <taxon>Tracheophyta</taxon>
        <taxon>Spermatophyta</taxon>
        <taxon>Magnoliopsida</taxon>
        <taxon>eudicotyledons</taxon>
        <taxon>Gunneridae</taxon>
        <taxon>Pentapetalae</taxon>
        <taxon>rosids</taxon>
        <taxon>fabids</taxon>
        <taxon>Fabales</taxon>
        <taxon>Fabaceae</taxon>
        <taxon>Papilionoideae</taxon>
        <taxon>50 kb inversion clade</taxon>
        <taxon>NPAAA clade</taxon>
        <taxon>Hologalegina</taxon>
        <taxon>IRL clade</taxon>
        <taxon>Trifolieae</taxon>
        <taxon>Trifolium</taxon>
    </lineage>
</organism>
<evidence type="ECO:0000313" key="1">
    <source>
        <dbReference type="EMBL" id="MCI83213.1"/>
    </source>
</evidence>
<comment type="caution">
    <text evidence="1">The sequence shown here is derived from an EMBL/GenBank/DDBJ whole genome shotgun (WGS) entry which is preliminary data.</text>
</comment>
<keyword evidence="2" id="KW-1185">Reference proteome</keyword>
<evidence type="ECO:0000313" key="2">
    <source>
        <dbReference type="Proteomes" id="UP000265520"/>
    </source>
</evidence>
<sequence length="73" mass="7373">DAMKFASSPTTFHPHSLPEYHGSLANGSPYNFSSTAGNKAGNIGAGVTEAANGRHIHGISSTGNLAEFNGGGE</sequence>
<dbReference type="Proteomes" id="UP000265520">
    <property type="component" value="Unassembled WGS sequence"/>
</dbReference>
<dbReference type="EMBL" id="LXQA011061806">
    <property type="protein sequence ID" value="MCI83213.1"/>
    <property type="molecule type" value="Genomic_DNA"/>
</dbReference>
<reference evidence="1 2" key="1">
    <citation type="journal article" date="2018" name="Front. Plant Sci.">
        <title>Red Clover (Trifolium pratense) and Zigzag Clover (T. medium) - A Picture of Genomic Similarities and Differences.</title>
        <authorList>
            <person name="Dluhosova J."/>
            <person name="Istvanek J."/>
            <person name="Nedelnik J."/>
            <person name="Repkova J."/>
        </authorList>
    </citation>
    <scope>NUCLEOTIDE SEQUENCE [LARGE SCALE GENOMIC DNA]</scope>
    <source>
        <strain evidence="2">cv. 10/8</strain>
        <tissue evidence="1">Leaf</tissue>
    </source>
</reference>
<protein>
    <submittedName>
        <fullName evidence="1">Protein MEI2-like 1-like</fullName>
    </submittedName>
</protein>
<proteinExistence type="predicted"/>
<feature type="non-terminal residue" evidence="1">
    <location>
        <position position="73"/>
    </location>
</feature>
<name>A0A392V720_9FABA</name>
<accession>A0A392V720</accession>